<dbReference type="Proteomes" id="UP000693777">
    <property type="component" value="Segment"/>
</dbReference>
<evidence type="ECO:0000313" key="1">
    <source>
        <dbReference type="EMBL" id="QQV91571.1"/>
    </source>
</evidence>
<evidence type="ECO:0000313" key="2">
    <source>
        <dbReference type="Proteomes" id="UP000693777"/>
    </source>
</evidence>
<accession>A0A8E5EBN6</accession>
<dbReference type="EMBL" id="MT732475">
    <property type="protein sequence ID" value="QQV91571.1"/>
    <property type="molecule type" value="Genomic_DNA"/>
</dbReference>
<gene>
    <name evidence="1" type="ORF">Peternella1_35</name>
</gene>
<reference evidence="1" key="1">
    <citation type="submission" date="2020-07" db="EMBL/GenBank/DDBJ databases">
        <title>Highly diverse flavobacterial phages as mortality factor during North Sea spring blooms.</title>
        <authorList>
            <person name="Bartlau N."/>
            <person name="Wichels A."/>
            <person name="Krohne G."/>
            <person name="Adriaenssens E.M."/>
            <person name="Heins A."/>
            <person name="Fuchs B.M."/>
            <person name="Amann R."/>
            <person name="Moraru C."/>
        </authorList>
    </citation>
    <scope>NUCLEOTIDE SEQUENCE</scope>
</reference>
<proteinExistence type="predicted"/>
<name>A0A8E5EBN6_9CAUD</name>
<keyword evidence="2" id="KW-1185">Reference proteome</keyword>
<sequence>MIYINAEDLKTDSYQRFIDESTSDFEGVIDKCELTAIGITKTLLKGRYDVALIFDETEPIRDEFLAEIIVKLTMYKIIGRNAARKVPTDLKTDFDWAMSQLEKINAGKVSLDLPFPTDEDGNSTLKPMFGNNTNKDFYI</sequence>
<protein>
    <submittedName>
        <fullName evidence="1">Adaptor protein</fullName>
    </submittedName>
</protein>
<organism evidence="1 2">
    <name type="scientific">Winogradskyella phage Peternella_1</name>
    <dbReference type="NCBI Taxonomy" id="2745699"/>
    <lineage>
        <taxon>Viruses</taxon>
        <taxon>Duplodnaviria</taxon>
        <taxon>Heunggongvirae</taxon>
        <taxon>Uroviricota</taxon>
        <taxon>Caudoviricetes</taxon>
        <taxon>Winoviridae</taxon>
        <taxon>Peternellavirus</taxon>
        <taxon>Peternellavirus peternella</taxon>
    </lineage>
</organism>
<dbReference type="InterPro" id="IPR009752">
    <property type="entry name" value="Phage_Mu_GpJ"/>
</dbReference>
<dbReference type="Pfam" id="PF07030">
    <property type="entry name" value="Phage_Mu_Gp36"/>
    <property type="match status" value="1"/>
</dbReference>